<dbReference type="EMBL" id="CP051775">
    <property type="protein sequence ID" value="QJE73798.1"/>
    <property type="molecule type" value="Genomic_DNA"/>
</dbReference>
<dbReference type="PANTHER" id="PTHR42941">
    <property type="entry name" value="SLL1037 PROTEIN"/>
    <property type="match status" value="1"/>
</dbReference>
<organism evidence="1 2">
    <name type="scientific">Aerophototrophica crusticola</name>
    <dbReference type="NCBI Taxonomy" id="1709002"/>
    <lineage>
        <taxon>Bacteria</taxon>
        <taxon>Pseudomonadati</taxon>
        <taxon>Pseudomonadota</taxon>
        <taxon>Alphaproteobacteria</taxon>
        <taxon>Rhodospirillales</taxon>
        <taxon>Rhodospirillaceae</taxon>
        <taxon>Aerophototrophica</taxon>
    </lineage>
</organism>
<protein>
    <submittedName>
        <fullName evidence="1">TAXI family TRAP transporter solute-binding subunit</fullName>
    </submittedName>
</protein>
<reference evidence="1" key="1">
    <citation type="submission" date="2020-04" db="EMBL/GenBank/DDBJ databases">
        <title>A desert anoxygenic phototrophic bacterium fixes CO2 using RubisCO under aerobic conditions.</title>
        <authorList>
            <person name="Tang K."/>
        </authorList>
    </citation>
    <scope>NUCLEOTIDE SEQUENCE [LARGE SCALE GENOMIC DNA]</scope>
    <source>
        <strain evidence="1">MIMtkB3</strain>
    </source>
</reference>
<proteinExistence type="predicted"/>
<dbReference type="SUPFAM" id="SSF53850">
    <property type="entry name" value="Periplasmic binding protein-like II"/>
    <property type="match status" value="1"/>
</dbReference>
<accession>A0A858R8S9</accession>
<dbReference type="Pfam" id="PF16868">
    <property type="entry name" value="NMT1_3"/>
    <property type="match status" value="1"/>
</dbReference>
<dbReference type="InterPro" id="IPR011852">
    <property type="entry name" value="TRAP_TAXI"/>
</dbReference>
<evidence type="ECO:0000313" key="1">
    <source>
        <dbReference type="EMBL" id="QJE73798.1"/>
    </source>
</evidence>
<sequence length="270" mass="27529">MPGLVALAQSLPVQGDITAAVAGGQVDTGIATADAVHAARCPAEPNAKPANLTLLGDLYGETLHVLVRPGLDITTVEGLKGRRVAIGKAASADRRLADRLLTAHGLRRRDVRAQELAGDDALAALAEGKVDALFRIAAVPDPKVAELAAAQKVVLLPVTGEAAGRLSALHPFSGPGKIPAGTYGEAGAVETLDQPVVWIAGPDLPATLAGPMAQALSAKPNRDLLKAGDTIPLALEQPVPARPVAPLHPGAAAAYGRDPVAMPCQQVRAR</sequence>
<dbReference type="Gene3D" id="3.40.190.10">
    <property type="entry name" value="Periplasmic binding protein-like II"/>
    <property type="match status" value="2"/>
</dbReference>
<dbReference type="KEGG" id="acru:HHL28_12465"/>
<gene>
    <name evidence="1" type="ORF">HHL28_12465</name>
</gene>
<keyword evidence="2" id="KW-1185">Reference proteome</keyword>
<name>A0A858R8S9_9PROT</name>
<dbReference type="NCBIfam" id="TIGR02122">
    <property type="entry name" value="TRAP_TAXI"/>
    <property type="match status" value="1"/>
</dbReference>
<evidence type="ECO:0000313" key="2">
    <source>
        <dbReference type="Proteomes" id="UP000501891"/>
    </source>
</evidence>
<dbReference type="PANTHER" id="PTHR42941:SF1">
    <property type="entry name" value="SLL1037 PROTEIN"/>
    <property type="match status" value="1"/>
</dbReference>
<dbReference type="AlphaFoldDB" id="A0A858R8S9"/>
<dbReference type="Proteomes" id="UP000501891">
    <property type="component" value="Chromosome"/>
</dbReference>